<dbReference type="Gene3D" id="3.30.420.40">
    <property type="match status" value="2"/>
</dbReference>
<dbReference type="PANTHER" id="PTHR18964:SF149">
    <property type="entry name" value="BIFUNCTIONAL UDP-N-ACETYLGLUCOSAMINE 2-EPIMERASE_N-ACETYLMANNOSAMINE KINASE"/>
    <property type="match status" value="1"/>
</dbReference>
<dbReference type="Proteomes" id="UP000310636">
    <property type="component" value="Unassembled WGS sequence"/>
</dbReference>
<proteinExistence type="inferred from homology"/>
<dbReference type="EMBL" id="SSOB01000008">
    <property type="protein sequence ID" value="THF81762.1"/>
    <property type="molecule type" value="Genomic_DNA"/>
</dbReference>
<name>A0A4S4C263_9BACL</name>
<dbReference type="AlphaFoldDB" id="A0A4S4C263"/>
<protein>
    <submittedName>
        <fullName evidence="2">ROK family protein</fullName>
    </submittedName>
</protein>
<dbReference type="CDD" id="cd24068">
    <property type="entry name" value="ASKHA_NBD_ROK_FnNanK-like"/>
    <property type="match status" value="1"/>
</dbReference>
<evidence type="ECO:0000256" key="1">
    <source>
        <dbReference type="ARBA" id="ARBA00006479"/>
    </source>
</evidence>
<dbReference type="PANTHER" id="PTHR18964">
    <property type="entry name" value="ROK (REPRESSOR, ORF, KINASE) FAMILY"/>
    <property type="match status" value="1"/>
</dbReference>
<comment type="similarity">
    <text evidence="1">Belongs to the ROK (NagC/XylR) family.</text>
</comment>
<organism evidence="2 3">
    <name type="scientific">Cohnella fermenti</name>
    <dbReference type="NCBI Taxonomy" id="2565925"/>
    <lineage>
        <taxon>Bacteria</taxon>
        <taxon>Bacillati</taxon>
        <taxon>Bacillota</taxon>
        <taxon>Bacilli</taxon>
        <taxon>Bacillales</taxon>
        <taxon>Paenibacillaceae</taxon>
        <taxon>Cohnella</taxon>
    </lineage>
</organism>
<evidence type="ECO:0000313" key="3">
    <source>
        <dbReference type="Proteomes" id="UP000310636"/>
    </source>
</evidence>
<comment type="caution">
    <text evidence="2">The sequence shown here is derived from an EMBL/GenBank/DDBJ whole genome shotgun (WGS) entry which is preliminary data.</text>
</comment>
<gene>
    <name evidence="2" type="ORF">E6C55_08560</name>
</gene>
<evidence type="ECO:0000313" key="2">
    <source>
        <dbReference type="EMBL" id="THF81762.1"/>
    </source>
</evidence>
<sequence>MTSAAIGIDIGGTNIKAGLVAEDGSLLERFTVPTEADAGPDALRAKLLAIVGEAERIASGRGIGIGGVGVGTAGQVNRHTGGVAGATGNLPGWAGTPLAGWLTAETGLRVVVDNDVNMMAVGEAWLGAGRSWQDFVCLSLGTGIGGCLIMNGVPYLGRDGYAGELGHLVIQADGLPCNCGGQGCWEQYASVNALKRQLSEWPGGAGWDSPEELFESARKGDLEASRILDRYASFVAVGLTNVIHIFNPPGIVIGGAIVAGQGDALLERIRSQVYRRAMKVFNEPVPVRIAGAELGDHAGVFGAAGAILRG</sequence>
<dbReference type="SUPFAM" id="SSF53067">
    <property type="entry name" value="Actin-like ATPase domain"/>
    <property type="match status" value="1"/>
</dbReference>
<dbReference type="InterPro" id="IPR043129">
    <property type="entry name" value="ATPase_NBD"/>
</dbReference>
<dbReference type="Pfam" id="PF00480">
    <property type="entry name" value="ROK"/>
    <property type="match status" value="1"/>
</dbReference>
<dbReference type="OrthoDB" id="9795247at2"/>
<dbReference type="RefSeq" id="WP_136369358.1">
    <property type="nucleotide sequence ID" value="NZ_SSOB01000008.1"/>
</dbReference>
<accession>A0A4S4C263</accession>
<reference evidence="2 3" key="1">
    <citation type="submission" date="2019-04" db="EMBL/GenBank/DDBJ databases">
        <title>Cohnella sp. nov. isolated from preserved vegetables.</title>
        <authorList>
            <person name="Lin S.-Y."/>
            <person name="Hung M.-H."/>
            <person name="Young C.-C."/>
        </authorList>
    </citation>
    <scope>NUCLEOTIDE SEQUENCE [LARGE SCALE GENOMIC DNA]</scope>
    <source>
        <strain evidence="2 3">CC-MHH1044</strain>
    </source>
</reference>
<keyword evidence="3" id="KW-1185">Reference proteome</keyword>
<dbReference type="InterPro" id="IPR000600">
    <property type="entry name" value="ROK"/>
</dbReference>